<name>A0A973W6U3_9BRAD</name>
<accession>A0A973W6U3</accession>
<dbReference type="EMBL" id="JAAOLE020000001">
    <property type="protein sequence ID" value="NVI48235.1"/>
    <property type="molecule type" value="Genomic_DNA"/>
</dbReference>
<sequence>MKLLWQNDQPLTKSAVALPRMSDPGPRRRREQPDVLGKLDGRSALRTMQRLREIKIDVLVDCARCAPLHQHFVYDCRNAACVKESIHRECYHCNGNGIVN</sequence>
<gene>
    <name evidence="1" type="ORF">HAP48_036135</name>
</gene>
<dbReference type="AlphaFoldDB" id="A0A973W6U3"/>
<comment type="caution">
    <text evidence="1">The sequence shown here is derived from an EMBL/GenBank/DDBJ whole genome shotgun (WGS) entry which is preliminary data.</text>
</comment>
<dbReference type="RefSeq" id="WP_166214506.1">
    <property type="nucleotide sequence ID" value="NZ_CP088285.1"/>
</dbReference>
<evidence type="ECO:0000313" key="1">
    <source>
        <dbReference type="EMBL" id="NVI48235.1"/>
    </source>
</evidence>
<reference evidence="1" key="1">
    <citation type="submission" date="2020-06" db="EMBL/GenBank/DDBJ databases">
        <title>Whole Genome Sequence of Bradyrhizobium sp. Strain 1S1.</title>
        <authorList>
            <person name="Bromfield E.S.P."/>
            <person name="Cloutier S."/>
        </authorList>
    </citation>
    <scope>NUCLEOTIDE SEQUENCE [LARGE SCALE GENOMIC DNA]</scope>
    <source>
        <strain evidence="1">1S1</strain>
    </source>
</reference>
<protein>
    <submittedName>
        <fullName evidence="1">Uncharacterized protein</fullName>
    </submittedName>
</protein>
<organism evidence="1">
    <name type="scientific">Bradyrhizobium septentrionale</name>
    <dbReference type="NCBI Taxonomy" id="1404411"/>
    <lineage>
        <taxon>Bacteria</taxon>
        <taxon>Pseudomonadati</taxon>
        <taxon>Pseudomonadota</taxon>
        <taxon>Alphaproteobacteria</taxon>
        <taxon>Hyphomicrobiales</taxon>
        <taxon>Nitrobacteraceae</taxon>
        <taxon>Bradyrhizobium</taxon>
    </lineage>
</organism>
<proteinExistence type="predicted"/>